<comment type="caution">
    <text evidence="2">The sequence shown here is derived from an EMBL/GenBank/DDBJ whole genome shotgun (WGS) entry which is preliminary data.</text>
</comment>
<accession>A0ABS7L1L4</accession>
<dbReference type="EMBL" id="JAIKTU010000015">
    <property type="protein sequence ID" value="MBY0756942.1"/>
    <property type="molecule type" value="Genomic_DNA"/>
</dbReference>
<dbReference type="Proteomes" id="UP001299068">
    <property type="component" value="Unassembled WGS sequence"/>
</dbReference>
<evidence type="ECO:0000313" key="3">
    <source>
        <dbReference type="Proteomes" id="UP001299068"/>
    </source>
</evidence>
<keyword evidence="3" id="KW-1185">Reference proteome</keyword>
<protein>
    <submittedName>
        <fullName evidence="2">Uncharacterized protein</fullName>
    </submittedName>
</protein>
<evidence type="ECO:0000313" key="1">
    <source>
        <dbReference type="EMBL" id="MBY0756942.1"/>
    </source>
</evidence>
<dbReference type="RefSeq" id="WP_221862149.1">
    <property type="nucleotide sequence ID" value="NZ_JAIKTU010000015.1"/>
</dbReference>
<evidence type="ECO:0000313" key="2">
    <source>
        <dbReference type="EMBL" id="MBY0756966.1"/>
    </source>
</evidence>
<dbReference type="EMBL" id="JAIKTU010000015">
    <property type="protein sequence ID" value="MBY0756966.1"/>
    <property type="molecule type" value="Genomic_DNA"/>
</dbReference>
<organism evidence="2 3">
    <name type="scientific">Clostridium sardiniense</name>
    <name type="common">Clostridium absonum</name>
    <dbReference type="NCBI Taxonomy" id="29369"/>
    <lineage>
        <taxon>Bacteria</taxon>
        <taxon>Bacillati</taxon>
        <taxon>Bacillota</taxon>
        <taxon>Clostridia</taxon>
        <taxon>Eubacteriales</taxon>
        <taxon>Clostridiaceae</taxon>
        <taxon>Clostridium</taxon>
    </lineage>
</organism>
<reference evidence="2 3" key="1">
    <citation type="journal article" date="2021" name="Cell Host Microbe">
        <title>in vivo commensal control of Clostridioides difficile virulence.</title>
        <authorList>
            <person name="Girinathan B.P."/>
            <person name="Dibenedetto N."/>
            <person name="Worley J.N."/>
            <person name="Peltier J."/>
            <person name="Arrieta-Ortiz M.L."/>
            <person name="Rupa Christinal Immanuel S."/>
            <person name="Lavin R."/>
            <person name="Delaney M.L."/>
            <person name="Cummins C."/>
            <person name="Hoffmann M."/>
            <person name="Luo Y."/>
            <person name="Gonzalez-Escalona N."/>
            <person name="Allard M."/>
            <person name="Onderdonk A.B."/>
            <person name="Gerber G.K."/>
            <person name="Sonenshein A.L."/>
            <person name="Baliga N."/>
            <person name="Dupuy B."/>
            <person name="Bry L."/>
        </authorList>
    </citation>
    <scope>NUCLEOTIDE SEQUENCE [LARGE SCALE GENOMIC DNA]</scope>
    <source>
        <strain evidence="2 3">DSM 599</strain>
    </source>
</reference>
<sequence>MSEALKNLINIYQEETKKCGLLEVLKLEHEVYRKIGELEHRGLGV</sequence>
<proteinExistence type="predicted"/>
<name>A0ABS7L1L4_CLOSR</name>
<gene>
    <name evidence="1" type="ORF">K5V21_15970</name>
    <name evidence="2" type="ORF">K5V21_16090</name>
</gene>